<feature type="signal peptide" evidence="1">
    <location>
        <begin position="1"/>
        <end position="24"/>
    </location>
</feature>
<sequence length="181" mass="20237">MNDIKKIFTGILILAATLSGGNLATAQSEPGDFKEAFLGQFTYTTNRLVSLAEAMPADSYTWSPDGEAMPVAQVYMHIARYNFLYPQSSLGIEVPEDIDLDDMEELADKEVVIEHLKQSVEHIKEHIGAMTASELQAETELYGRTVPGWQVLFQLQTHMSEHTGQSIAYARMNEITPPWSR</sequence>
<evidence type="ECO:0000313" key="4">
    <source>
        <dbReference type="Proteomes" id="UP000317557"/>
    </source>
</evidence>
<feature type="chain" id="PRO_5022213780" evidence="1">
    <location>
        <begin position="25"/>
        <end position="181"/>
    </location>
</feature>
<dbReference type="InterPro" id="IPR034660">
    <property type="entry name" value="DinB/YfiT-like"/>
</dbReference>
<protein>
    <submittedName>
        <fullName evidence="3">Uncharacterized damage-inducible protein DinB (Forms a four-helix bundle)</fullName>
    </submittedName>
</protein>
<accession>A0A521D6C7</accession>
<dbReference type="Gene3D" id="1.20.120.450">
    <property type="entry name" value="dinb family like domain"/>
    <property type="match status" value="1"/>
</dbReference>
<evidence type="ECO:0000256" key="1">
    <source>
        <dbReference type="SAM" id="SignalP"/>
    </source>
</evidence>
<dbReference type="EMBL" id="FXTP01000007">
    <property type="protein sequence ID" value="SMO67237.1"/>
    <property type="molecule type" value="Genomic_DNA"/>
</dbReference>
<organism evidence="3 4">
    <name type="scientific">Gracilimonas mengyeensis</name>
    <dbReference type="NCBI Taxonomy" id="1302730"/>
    <lineage>
        <taxon>Bacteria</taxon>
        <taxon>Pseudomonadati</taxon>
        <taxon>Balneolota</taxon>
        <taxon>Balneolia</taxon>
        <taxon>Balneolales</taxon>
        <taxon>Balneolaceae</taxon>
        <taxon>Gracilimonas</taxon>
    </lineage>
</organism>
<keyword evidence="1" id="KW-0732">Signal</keyword>
<dbReference type="RefSeq" id="WP_142454393.1">
    <property type="nucleotide sequence ID" value="NZ_FXTP01000007.1"/>
</dbReference>
<evidence type="ECO:0000259" key="2">
    <source>
        <dbReference type="Pfam" id="PF12867"/>
    </source>
</evidence>
<proteinExistence type="predicted"/>
<dbReference type="Proteomes" id="UP000317557">
    <property type="component" value="Unassembled WGS sequence"/>
</dbReference>
<dbReference type="Pfam" id="PF12867">
    <property type="entry name" value="DinB_2"/>
    <property type="match status" value="1"/>
</dbReference>
<gene>
    <name evidence="3" type="ORF">SAMN06265219_107156</name>
</gene>
<dbReference type="OrthoDB" id="119432at2"/>
<dbReference type="SUPFAM" id="SSF109854">
    <property type="entry name" value="DinB/YfiT-like putative metalloenzymes"/>
    <property type="match status" value="1"/>
</dbReference>
<reference evidence="3 4" key="1">
    <citation type="submission" date="2017-05" db="EMBL/GenBank/DDBJ databases">
        <authorList>
            <person name="Varghese N."/>
            <person name="Submissions S."/>
        </authorList>
    </citation>
    <scope>NUCLEOTIDE SEQUENCE [LARGE SCALE GENOMIC DNA]</scope>
    <source>
        <strain evidence="3 4">DSM 21985</strain>
    </source>
</reference>
<feature type="domain" description="DinB-like" evidence="2">
    <location>
        <begin position="40"/>
        <end position="165"/>
    </location>
</feature>
<dbReference type="AlphaFoldDB" id="A0A521D6C7"/>
<keyword evidence="4" id="KW-1185">Reference proteome</keyword>
<dbReference type="InterPro" id="IPR024775">
    <property type="entry name" value="DinB-like"/>
</dbReference>
<evidence type="ECO:0000313" key="3">
    <source>
        <dbReference type="EMBL" id="SMO67237.1"/>
    </source>
</evidence>
<name>A0A521D6C7_9BACT</name>